<dbReference type="Proteomes" id="UP000317650">
    <property type="component" value="Chromosome 9"/>
</dbReference>
<feature type="region of interest" description="Disordered" evidence="1">
    <location>
        <begin position="1"/>
        <end position="36"/>
    </location>
</feature>
<organism evidence="2 3">
    <name type="scientific">Musa balbisiana</name>
    <name type="common">Banana</name>
    <dbReference type="NCBI Taxonomy" id="52838"/>
    <lineage>
        <taxon>Eukaryota</taxon>
        <taxon>Viridiplantae</taxon>
        <taxon>Streptophyta</taxon>
        <taxon>Embryophyta</taxon>
        <taxon>Tracheophyta</taxon>
        <taxon>Spermatophyta</taxon>
        <taxon>Magnoliopsida</taxon>
        <taxon>Liliopsida</taxon>
        <taxon>Zingiberales</taxon>
        <taxon>Musaceae</taxon>
        <taxon>Musa</taxon>
    </lineage>
</organism>
<dbReference type="EMBL" id="PYDT01000010">
    <property type="protein sequence ID" value="THU48339.1"/>
    <property type="molecule type" value="Genomic_DNA"/>
</dbReference>
<name>A0A4S8IJQ2_MUSBA</name>
<evidence type="ECO:0000256" key="1">
    <source>
        <dbReference type="SAM" id="MobiDB-lite"/>
    </source>
</evidence>
<proteinExistence type="predicted"/>
<evidence type="ECO:0000313" key="3">
    <source>
        <dbReference type="Proteomes" id="UP000317650"/>
    </source>
</evidence>
<gene>
    <name evidence="2" type="ORF">C4D60_Mb09t25190</name>
</gene>
<protein>
    <recommendedName>
        <fullName evidence="4">UBC core domain-containing protein</fullName>
    </recommendedName>
</protein>
<reference evidence="2 3" key="1">
    <citation type="journal article" date="2019" name="Nat. Plants">
        <title>Genome sequencing of Musa balbisiana reveals subgenome evolution and function divergence in polyploid bananas.</title>
        <authorList>
            <person name="Yao X."/>
        </authorList>
    </citation>
    <scope>NUCLEOTIDE SEQUENCE [LARGE SCALE GENOMIC DNA]</scope>
    <source>
        <strain evidence="3">cv. DH-PKW</strain>
        <tissue evidence="2">Leaves</tissue>
    </source>
</reference>
<evidence type="ECO:0000313" key="2">
    <source>
        <dbReference type="EMBL" id="THU48339.1"/>
    </source>
</evidence>
<feature type="compositionally biased region" description="Polar residues" evidence="1">
    <location>
        <begin position="1"/>
        <end position="14"/>
    </location>
</feature>
<accession>A0A4S8IJQ2</accession>
<keyword evidence="3" id="KW-1185">Reference proteome</keyword>
<comment type="caution">
    <text evidence="2">The sequence shown here is derived from an EMBL/GenBank/DDBJ whole genome shotgun (WGS) entry which is preliminary data.</text>
</comment>
<sequence>MGSLFSSGGDSSPGCSMGGAPSSSLHTGWVERARPDPSDDQVKILLLYPTHHRHSMSRLRFSIRGPAEAHLRQAVRGRPHPGRLQHPEGGGGLLLDVVVSPDDRLVHSDSICLDIILKEQWSPALTISKRKEWLMEWHSDESVGFIRKGRDGVTASQDHGKLCREVQFDGVNGDSS</sequence>
<dbReference type="AlphaFoldDB" id="A0A4S8IJQ2"/>
<evidence type="ECO:0008006" key="4">
    <source>
        <dbReference type="Google" id="ProtNLM"/>
    </source>
</evidence>